<evidence type="ECO:0000313" key="1">
    <source>
        <dbReference type="EMBL" id="EUA91434.1"/>
    </source>
</evidence>
<accession>A0ABP3AKC5</accession>
<dbReference type="Gene3D" id="3.40.50.1000">
    <property type="entry name" value="HAD superfamily/HAD-like"/>
    <property type="match status" value="1"/>
</dbReference>
<comment type="caution">
    <text evidence="1">The sequence shown here is derived from an EMBL/GenBank/DDBJ whole genome shotgun (WGS) entry which is preliminary data.</text>
</comment>
<reference evidence="1 2" key="1">
    <citation type="submission" date="2014-01" db="EMBL/GenBank/DDBJ databases">
        <authorList>
            <person name="Dobos K."/>
            <person name="Lenaerts A."/>
            <person name="Ordway D."/>
            <person name="DeGroote M.A."/>
            <person name="Parker T."/>
            <person name="Sizemore C."/>
            <person name="Tallon L.J."/>
            <person name="Sadzewicz L.K."/>
            <person name="Sengamalay N."/>
            <person name="Fraser C.M."/>
            <person name="Hine E."/>
            <person name="Shefchek K.A."/>
            <person name="Das S.P."/>
            <person name="Tettelin H."/>
        </authorList>
    </citation>
    <scope>NUCLEOTIDE SEQUENCE [LARGE SCALE GENOMIC DNA]</scope>
    <source>
        <strain evidence="1 2">Harvey</strain>
    </source>
</reference>
<evidence type="ECO:0000313" key="2">
    <source>
        <dbReference type="Proteomes" id="UP000020681"/>
    </source>
</evidence>
<organism evidence="1 2">
    <name type="scientific">Mycobacterium ulcerans str. Harvey</name>
    <dbReference type="NCBI Taxonomy" id="1299332"/>
    <lineage>
        <taxon>Bacteria</taxon>
        <taxon>Bacillati</taxon>
        <taxon>Actinomycetota</taxon>
        <taxon>Actinomycetes</taxon>
        <taxon>Mycobacteriales</taxon>
        <taxon>Mycobacteriaceae</taxon>
        <taxon>Mycobacterium</taxon>
        <taxon>Mycobacterium ulcerans group</taxon>
    </lineage>
</organism>
<gene>
    <name evidence="1" type="ORF">I551_2140</name>
</gene>
<dbReference type="Gene3D" id="1.10.150.240">
    <property type="entry name" value="Putative phosphatase, domain 2"/>
    <property type="match status" value="1"/>
</dbReference>
<dbReference type="InterPro" id="IPR036412">
    <property type="entry name" value="HAD-like_sf"/>
</dbReference>
<dbReference type="SUPFAM" id="SSF56784">
    <property type="entry name" value="HAD-like"/>
    <property type="match status" value="1"/>
</dbReference>
<keyword evidence="2" id="KW-1185">Reference proteome</keyword>
<dbReference type="InterPro" id="IPR023198">
    <property type="entry name" value="PGP-like_dom2"/>
</dbReference>
<dbReference type="Proteomes" id="UP000020681">
    <property type="component" value="Unassembled WGS sequence"/>
</dbReference>
<sequence length="106" mass="11439">MASFRHTLNHIGAAVPDGDLVAQIVGPPMDDTFHAMELGDRVEDAIAAFRAGYGARGWAMNTLFDGIAPLLADLRAAGFGWQWPPASWSQRRGGYSHISGSTRISR</sequence>
<dbReference type="InterPro" id="IPR023214">
    <property type="entry name" value="HAD_sf"/>
</dbReference>
<name>A0ABP3AKC5_MYCUL</name>
<protein>
    <submittedName>
        <fullName evidence="1">5'-nucleotidase</fullName>
    </submittedName>
</protein>
<dbReference type="EMBL" id="JAOL01000089">
    <property type="protein sequence ID" value="EUA91434.1"/>
    <property type="molecule type" value="Genomic_DNA"/>
</dbReference>
<proteinExistence type="predicted"/>